<feature type="transmembrane region" description="Helical" evidence="7">
    <location>
        <begin position="287"/>
        <end position="305"/>
    </location>
</feature>
<evidence type="ECO:0000259" key="9">
    <source>
        <dbReference type="PROSITE" id="PS50928"/>
    </source>
</evidence>
<feature type="transmembrane region" description="Helical" evidence="7">
    <location>
        <begin position="232"/>
        <end position="254"/>
    </location>
</feature>
<feature type="compositionally biased region" description="Low complexity" evidence="8">
    <location>
        <begin position="10"/>
        <end position="24"/>
    </location>
</feature>
<feature type="transmembrane region" description="Helical" evidence="7">
    <location>
        <begin position="127"/>
        <end position="147"/>
    </location>
</feature>
<dbReference type="GO" id="GO:0005886">
    <property type="term" value="C:plasma membrane"/>
    <property type="evidence" value="ECO:0007669"/>
    <property type="project" value="UniProtKB-SubCell"/>
</dbReference>
<evidence type="ECO:0000313" key="10">
    <source>
        <dbReference type="EMBL" id="TWD84250.1"/>
    </source>
</evidence>
<dbReference type="Gene3D" id="1.10.3720.10">
    <property type="entry name" value="MetI-like"/>
    <property type="match status" value="1"/>
</dbReference>
<evidence type="ECO:0000256" key="4">
    <source>
        <dbReference type="ARBA" id="ARBA00022692"/>
    </source>
</evidence>
<keyword evidence="4 7" id="KW-0812">Transmembrane</keyword>
<name>A0A561BZF3_9ACTN</name>
<proteinExistence type="inferred from homology"/>
<evidence type="ECO:0000256" key="8">
    <source>
        <dbReference type="SAM" id="MobiDB-lite"/>
    </source>
</evidence>
<dbReference type="PANTHER" id="PTHR30193">
    <property type="entry name" value="ABC TRANSPORTER PERMEASE PROTEIN"/>
    <property type="match status" value="1"/>
</dbReference>
<dbReference type="Proteomes" id="UP000318380">
    <property type="component" value="Unassembled WGS sequence"/>
</dbReference>
<dbReference type="OrthoDB" id="9804439at2"/>
<evidence type="ECO:0000256" key="5">
    <source>
        <dbReference type="ARBA" id="ARBA00022989"/>
    </source>
</evidence>
<keyword evidence="11" id="KW-1185">Reference proteome</keyword>
<gene>
    <name evidence="10" type="ORF">FB561_5425</name>
</gene>
<evidence type="ECO:0000256" key="3">
    <source>
        <dbReference type="ARBA" id="ARBA00022475"/>
    </source>
</evidence>
<evidence type="ECO:0000313" key="11">
    <source>
        <dbReference type="Proteomes" id="UP000318380"/>
    </source>
</evidence>
<dbReference type="EMBL" id="VIVK01000001">
    <property type="protein sequence ID" value="TWD84250.1"/>
    <property type="molecule type" value="Genomic_DNA"/>
</dbReference>
<evidence type="ECO:0000256" key="1">
    <source>
        <dbReference type="ARBA" id="ARBA00004651"/>
    </source>
</evidence>
<feature type="domain" description="ABC transmembrane type-1" evidence="9">
    <location>
        <begin position="89"/>
        <end position="300"/>
    </location>
</feature>
<feature type="transmembrane region" description="Helical" evidence="7">
    <location>
        <begin position="34"/>
        <end position="58"/>
    </location>
</feature>
<feature type="region of interest" description="Disordered" evidence="8">
    <location>
        <begin position="1"/>
        <end position="24"/>
    </location>
</feature>
<dbReference type="InterPro" id="IPR035906">
    <property type="entry name" value="MetI-like_sf"/>
</dbReference>
<reference evidence="10 11" key="1">
    <citation type="submission" date="2019-06" db="EMBL/GenBank/DDBJ databases">
        <title>Sequencing the genomes of 1000 actinobacteria strains.</title>
        <authorList>
            <person name="Klenk H.-P."/>
        </authorList>
    </citation>
    <scope>NUCLEOTIDE SEQUENCE [LARGE SCALE GENOMIC DNA]</scope>
    <source>
        <strain evidence="10 11">DSM 24683</strain>
    </source>
</reference>
<keyword evidence="5 7" id="KW-1133">Transmembrane helix</keyword>
<comment type="caution">
    <text evidence="10">The sequence shown here is derived from an EMBL/GenBank/DDBJ whole genome shotgun (WGS) entry which is preliminary data.</text>
</comment>
<dbReference type="Pfam" id="PF00528">
    <property type="entry name" value="BPD_transp_1"/>
    <property type="match status" value="1"/>
</dbReference>
<evidence type="ECO:0000256" key="2">
    <source>
        <dbReference type="ARBA" id="ARBA00022448"/>
    </source>
</evidence>
<dbReference type="CDD" id="cd06261">
    <property type="entry name" value="TM_PBP2"/>
    <property type="match status" value="1"/>
</dbReference>
<organism evidence="10 11">
    <name type="scientific">Kribbella amoyensis</name>
    <dbReference type="NCBI Taxonomy" id="996641"/>
    <lineage>
        <taxon>Bacteria</taxon>
        <taxon>Bacillati</taxon>
        <taxon>Actinomycetota</taxon>
        <taxon>Actinomycetes</taxon>
        <taxon>Propionibacteriales</taxon>
        <taxon>Kribbellaceae</taxon>
        <taxon>Kribbella</taxon>
    </lineage>
</organism>
<dbReference type="AlphaFoldDB" id="A0A561BZF3"/>
<feature type="transmembrane region" description="Helical" evidence="7">
    <location>
        <begin position="93"/>
        <end position="115"/>
    </location>
</feature>
<evidence type="ECO:0000256" key="7">
    <source>
        <dbReference type="RuleBase" id="RU363032"/>
    </source>
</evidence>
<keyword evidence="2 7" id="KW-0813">Transport</keyword>
<dbReference type="InterPro" id="IPR051393">
    <property type="entry name" value="ABC_transporter_permease"/>
</dbReference>
<evidence type="ECO:0000256" key="6">
    <source>
        <dbReference type="ARBA" id="ARBA00023136"/>
    </source>
</evidence>
<accession>A0A561BZF3</accession>
<dbReference type="InterPro" id="IPR000515">
    <property type="entry name" value="MetI-like"/>
</dbReference>
<feature type="transmembrane region" description="Helical" evidence="7">
    <location>
        <begin position="174"/>
        <end position="196"/>
    </location>
</feature>
<comment type="subcellular location">
    <subcellularLocation>
        <location evidence="1 7">Cell membrane</location>
        <topology evidence="1 7">Multi-pass membrane protein</topology>
    </subcellularLocation>
</comment>
<protein>
    <submittedName>
        <fullName evidence="10">Carbohydrate ABC transporter membrane protein 1 (CUT1 family)</fullName>
    </submittedName>
</protein>
<comment type="similarity">
    <text evidence="7">Belongs to the binding-protein-dependent transport system permease family.</text>
</comment>
<keyword evidence="6 7" id="KW-0472">Membrane</keyword>
<sequence>MSRVAIASIRPGSRSDAPPAASAAGGKVYRPYSYWFYLPSAVIYGVLFLVPNFASLYFSLTRWSLFESKFIGLDNFKLFFQEPALVKGFTNTLVYAVVTSGSKVVLGLLLAVLLTSQIVARGYLRSVVFFPVLVSTIGVGLTFTVLMNPERGLINGALSVVGIDGPGWLTDPKWALLSVAAVDVWKGVGLATLIYIAGIVSIPREYVEAARVDGAGSWETFRRIVLPLSRPATVTVIILSLIGGLRSFDLIWAMTRGGPGFTSDVIASVIYKQYQAGFYGLSTAGNVVLFVVVTAIVLPLSWFLNRREVDL</sequence>
<dbReference type="PROSITE" id="PS50928">
    <property type="entry name" value="ABC_TM1"/>
    <property type="match status" value="1"/>
</dbReference>
<dbReference type="GO" id="GO:0055085">
    <property type="term" value="P:transmembrane transport"/>
    <property type="evidence" value="ECO:0007669"/>
    <property type="project" value="InterPro"/>
</dbReference>
<keyword evidence="3" id="KW-1003">Cell membrane</keyword>
<dbReference type="PANTHER" id="PTHR30193:SF37">
    <property type="entry name" value="INNER MEMBRANE ABC TRANSPORTER PERMEASE PROTEIN YCJO"/>
    <property type="match status" value="1"/>
</dbReference>
<dbReference type="SUPFAM" id="SSF161098">
    <property type="entry name" value="MetI-like"/>
    <property type="match status" value="1"/>
</dbReference>